<keyword evidence="8" id="KW-1185">Reference proteome</keyword>
<feature type="transmembrane region" description="Helical" evidence="6">
    <location>
        <begin position="229"/>
        <end position="250"/>
    </location>
</feature>
<dbReference type="GO" id="GO:0016020">
    <property type="term" value="C:membrane"/>
    <property type="evidence" value="ECO:0007669"/>
    <property type="project" value="UniProtKB-SubCell"/>
</dbReference>
<dbReference type="AlphaFoldDB" id="A0A165C7K5"/>
<dbReference type="EMBL" id="KV424183">
    <property type="protein sequence ID" value="KZT50367.1"/>
    <property type="molecule type" value="Genomic_DNA"/>
</dbReference>
<gene>
    <name evidence="7" type="ORF">CALCODRAFT_488753</name>
</gene>
<evidence type="ECO:0000256" key="4">
    <source>
        <dbReference type="ARBA" id="ARBA00023136"/>
    </source>
</evidence>
<organism evidence="7 8">
    <name type="scientific">Calocera cornea HHB12733</name>
    <dbReference type="NCBI Taxonomy" id="1353952"/>
    <lineage>
        <taxon>Eukaryota</taxon>
        <taxon>Fungi</taxon>
        <taxon>Dikarya</taxon>
        <taxon>Basidiomycota</taxon>
        <taxon>Agaricomycotina</taxon>
        <taxon>Dacrymycetes</taxon>
        <taxon>Dacrymycetales</taxon>
        <taxon>Dacrymycetaceae</taxon>
        <taxon>Calocera</taxon>
    </lineage>
</organism>
<feature type="compositionally biased region" description="Low complexity" evidence="5">
    <location>
        <begin position="198"/>
        <end position="217"/>
    </location>
</feature>
<evidence type="ECO:0000256" key="2">
    <source>
        <dbReference type="ARBA" id="ARBA00022692"/>
    </source>
</evidence>
<evidence type="ECO:0000256" key="5">
    <source>
        <dbReference type="SAM" id="MobiDB-lite"/>
    </source>
</evidence>
<dbReference type="PANTHER" id="PTHR15549">
    <property type="entry name" value="PAIRED IMMUNOGLOBULIN-LIKE TYPE 2 RECEPTOR"/>
    <property type="match status" value="1"/>
</dbReference>
<dbReference type="Proteomes" id="UP000076842">
    <property type="component" value="Unassembled WGS sequence"/>
</dbReference>
<dbReference type="InParanoid" id="A0A165C7K5"/>
<keyword evidence="2 6" id="KW-0812">Transmembrane</keyword>
<feature type="region of interest" description="Disordered" evidence="5">
    <location>
        <begin position="261"/>
        <end position="352"/>
    </location>
</feature>
<name>A0A165C7K5_9BASI</name>
<feature type="region of interest" description="Disordered" evidence="5">
    <location>
        <begin position="368"/>
        <end position="393"/>
    </location>
</feature>
<comment type="subcellular location">
    <subcellularLocation>
        <location evidence="1">Membrane</location>
        <topology evidence="1">Single-pass membrane protein</topology>
    </subcellularLocation>
</comment>
<dbReference type="OrthoDB" id="414243at2759"/>
<proteinExistence type="predicted"/>
<dbReference type="GO" id="GO:0071944">
    <property type="term" value="C:cell periphery"/>
    <property type="evidence" value="ECO:0007669"/>
    <property type="project" value="UniProtKB-ARBA"/>
</dbReference>
<evidence type="ECO:0000256" key="1">
    <source>
        <dbReference type="ARBA" id="ARBA00004167"/>
    </source>
</evidence>
<feature type="compositionally biased region" description="Basic and acidic residues" evidence="5">
    <location>
        <begin position="301"/>
        <end position="313"/>
    </location>
</feature>
<sequence>MDFKLGAFNTTVRDHVNYFFWPIGAQFNGETSDPSQVGAVWDLSNAPWLSYNNATRYLSGVTPDTYLNGTTEPISIPVNLTYPDTDPYPTTLYVDIQPYQFTSLTLPAVNYTSGLLNYSFAEYMRSPGSDQLWVEVFFTPPEADLWLNITDDRTGLVGTPPNTSYNSVSVELLAWDMSTNLTSTSTVLLQLRQPTTTASSTTSPIATPTATDQPTTASGATGLSKTATIALIASLCGVFLLMLCCLLVFCCCRRRRRRQQDVSVREKGIGKPVRAPSNLPPPQQPKISSASSSPTLVVHSPHADGEQKNKEKVMYGSPEWQDGFDNRLSDPSAGYQYAPNDTSTGFDHSQPDTPLARLRVMYPDAFLPSEEESSGSSGEDSVGNTPPDDSFLASESNETYLGAHTARTVRLVPADLRYQFGVTASESDQIRMIDEAVRNSMSDRNSFPEFDAHPEEVQRSRLMHIFDPGVSEDDGERPVRRP</sequence>
<evidence type="ECO:0000256" key="3">
    <source>
        <dbReference type="ARBA" id="ARBA00022989"/>
    </source>
</evidence>
<protein>
    <recommendedName>
        <fullName evidence="9">Dystroglycan-type cadherin-like domain-containing protein</fullName>
    </recommendedName>
</protein>
<feature type="compositionally biased region" description="Polar residues" evidence="5">
    <location>
        <begin position="285"/>
        <end position="295"/>
    </location>
</feature>
<evidence type="ECO:0000313" key="7">
    <source>
        <dbReference type="EMBL" id="KZT50367.1"/>
    </source>
</evidence>
<accession>A0A165C7K5</accession>
<dbReference type="STRING" id="1353952.A0A165C7K5"/>
<reference evidence="7 8" key="1">
    <citation type="journal article" date="2016" name="Mol. Biol. Evol.">
        <title>Comparative Genomics of Early-Diverging Mushroom-Forming Fungi Provides Insights into the Origins of Lignocellulose Decay Capabilities.</title>
        <authorList>
            <person name="Nagy L.G."/>
            <person name="Riley R."/>
            <person name="Tritt A."/>
            <person name="Adam C."/>
            <person name="Daum C."/>
            <person name="Floudas D."/>
            <person name="Sun H."/>
            <person name="Yadav J.S."/>
            <person name="Pangilinan J."/>
            <person name="Larsson K.H."/>
            <person name="Matsuura K."/>
            <person name="Barry K."/>
            <person name="Labutti K."/>
            <person name="Kuo R."/>
            <person name="Ohm R.A."/>
            <person name="Bhattacharya S.S."/>
            <person name="Shirouzu T."/>
            <person name="Yoshinaga Y."/>
            <person name="Martin F.M."/>
            <person name="Grigoriev I.V."/>
            <person name="Hibbett D.S."/>
        </authorList>
    </citation>
    <scope>NUCLEOTIDE SEQUENCE [LARGE SCALE GENOMIC DNA]</scope>
    <source>
        <strain evidence="7 8">HHB12733</strain>
    </source>
</reference>
<evidence type="ECO:0000313" key="8">
    <source>
        <dbReference type="Proteomes" id="UP000076842"/>
    </source>
</evidence>
<evidence type="ECO:0000256" key="6">
    <source>
        <dbReference type="SAM" id="Phobius"/>
    </source>
</evidence>
<dbReference type="InterPro" id="IPR051694">
    <property type="entry name" value="Immunoregulatory_rcpt-like"/>
</dbReference>
<keyword evidence="4 6" id="KW-0472">Membrane</keyword>
<evidence type="ECO:0008006" key="9">
    <source>
        <dbReference type="Google" id="ProtNLM"/>
    </source>
</evidence>
<feature type="region of interest" description="Disordered" evidence="5">
    <location>
        <begin position="198"/>
        <end position="219"/>
    </location>
</feature>
<dbReference type="PANTHER" id="PTHR15549:SF30">
    <property type="entry name" value="MID2 DOMAIN-CONTAINING PROTEIN"/>
    <property type="match status" value="1"/>
</dbReference>
<keyword evidence="3 6" id="KW-1133">Transmembrane helix</keyword>